<dbReference type="GO" id="GO:0005886">
    <property type="term" value="C:plasma membrane"/>
    <property type="evidence" value="ECO:0007669"/>
    <property type="project" value="UniProtKB-SubCell"/>
</dbReference>
<evidence type="ECO:0000256" key="1">
    <source>
        <dbReference type="ARBA" id="ARBA00004651"/>
    </source>
</evidence>
<sequence>MSTNITIPVGWTQNYEDHGKIQGILDLQRINMIIGGIGIGINCVLLLILLTTRYFLKSGRLTIVLAIGDLANCLYIFLQGYQRSFFYIVILAEQINPLQTYWSCALYAFDWMGLLGSLIPHMSTLVMGIERIIALKFPVLYKSHFNDGQRKLVVICIIYVVISMAVAFLLAYSNKDVPSKYWCGRKQSYTAYFASFIYGMNIIGYVTCFLLTFMVMLHVKLSSKISLDKKKSIKNTVQGLSEHDKKYNRIKLVVLISLISSITISLPSFISLASAFLGTLNSIIADPSDWVSVGKSSINLFVYLLMNQEFKQRVFGELFNIKRFYHGNVTSSKAVSTSTMKNFKRGTIG</sequence>
<keyword evidence="11" id="KW-1185">Reference proteome</keyword>
<evidence type="ECO:0000313" key="11">
    <source>
        <dbReference type="Proteomes" id="UP000038045"/>
    </source>
</evidence>
<keyword evidence="2" id="KW-1003">Cell membrane</keyword>
<dbReference type="PANTHER" id="PTHR24249">
    <property type="entry name" value="HISTAMINE RECEPTOR-RELATED G-PROTEIN COUPLED RECEPTOR"/>
    <property type="match status" value="1"/>
</dbReference>
<keyword evidence="3 9" id="KW-0812">Transmembrane</keyword>
<evidence type="ECO:0000256" key="2">
    <source>
        <dbReference type="ARBA" id="ARBA00022475"/>
    </source>
</evidence>
<feature type="transmembrane region" description="Helical" evidence="9">
    <location>
        <begin position="252"/>
        <end position="278"/>
    </location>
</feature>
<dbReference type="WBParaSite" id="PTRK_0000201300.1">
    <property type="protein sequence ID" value="PTRK_0000201300.1"/>
    <property type="gene ID" value="PTRK_0000201300"/>
</dbReference>
<keyword evidence="5" id="KW-0297">G-protein coupled receptor</keyword>
<keyword evidence="8" id="KW-0807">Transducer</keyword>
<comment type="subcellular location">
    <subcellularLocation>
        <location evidence="1">Cell membrane</location>
        <topology evidence="1">Multi-pass membrane protein</topology>
    </subcellularLocation>
</comment>
<feature type="transmembrane region" description="Helical" evidence="9">
    <location>
        <begin position="192"/>
        <end position="217"/>
    </location>
</feature>
<evidence type="ECO:0000256" key="5">
    <source>
        <dbReference type="ARBA" id="ARBA00023040"/>
    </source>
</evidence>
<feature type="transmembrane region" description="Helical" evidence="9">
    <location>
        <begin position="61"/>
        <end position="78"/>
    </location>
</feature>
<evidence type="ECO:0000256" key="3">
    <source>
        <dbReference type="ARBA" id="ARBA00022692"/>
    </source>
</evidence>
<proteinExistence type="predicted"/>
<reference evidence="12" key="1">
    <citation type="submission" date="2017-02" db="UniProtKB">
        <authorList>
            <consortium name="WormBaseParasite"/>
        </authorList>
    </citation>
    <scope>IDENTIFICATION</scope>
</reference>
<dbReference type="Pfam" id="PF10320">
    <property type="entry name" value="7TM_GPCR_Srsx"/>
    <property type="match status" value="1"/>
</dbReference>
<evidence type="ECO:0000256" key="9">
    <source>
        <dbReference type="SAM" id="Phobius"/>
    </source>
</evidence>
<dbReference type="SUPFAM" id="SSF81321">
    <property type="entry name" value="Family A G protein-coupled receptor-like"/>
    <property type="match status" value="1"/>
</dbReference>
<keyword evidence="4 9" id="KW-1133">Transmembrane helix</keyword>
<accession>A0A0N4Z4U6</accession>
<evidence type="ECO:0000256" key="8">
    <source>
        <dbReference type="ARBA" id="ARBA00023224"/>
    </source>
</evidence>
<evidence type="ECO:0000259" key="10">
    <source>
        <dbReference type="PROSITE" id="PS50262"/>
    </source>
</evidence>
<name>A0A0N4Z4U6_PARTI</name>
<organism evidence="11 12">
    <name type="scientific">Parastrongyloides trichosuri</name>
    <name type="common">Possum-specific nematode worm</name>
    <dbReference type="NCBI Taxonomy" id="131310"/>
    <lineage>
        <taxon>Eukaryota</taxon>
        <taxon>Metazoa</taxon>
        <taxon>Ecdysozoa</taxon>
        <taxon>Nematoda</taxon>
        <taxon>Chromadorea</taxon>
        <taxon>Rhabditida</taxon>
        <taxon>Tylenchina</taxon>
        <taxon>Panagrolaimomorpha</taxon>
        <taxon>Strongyloidoidea</taxon>
        <taxon>Strongyloididae</taxon>
        <taxon>Parastrongyloides</taxon>
    </lineage>
</organism>
<feature type="transmembrane region" description="Helical" evidence="9">
    <location>
        <begin position="30"/>
        <end position="55"/>
    </location>
</feature>
<feature type="transmembrane region" description="Helical" evidence="9">
    <location>
        <begin position="152"/>
        <end position="172"/>
    </location>
</feature>
<dbReference type="PROSITE" id="PS50262">
    <property type="entry name" value="G_PROTEIN_RECEP_F1_2"/>
    <property type="match status" value="1"/>
</dbReference>
<evidence type="ECO:0000256" key="7">
    <source>
        <dbReference type="ARBA" id="ARBA00023170"/>
    </source>
</evidence>
<dbReference type="InterPro" id="IPR050569">
    <property type="entry name" value="TAAR"/>
</dbReference>
<dbReference type="PANTHER" id="PTHR24249:SF372">
    <property type="entry name" value="G-PROTEIN COUPLED RECEPTORS FAMILY 1 PROFILE DOMAIN-CONTAINING PROTEIN"/>
    <property type="match status" value="1"/>
</dbReference>
<keyword evidence="7" id="KW-0675">Receptor</keyword>
<dbReference type="InterPro" id="IPR019424">
    <property type="entry name" value="7TM_GPCR_Srsx"/>
</dbReference>
<feature type="domain" description="G-protein coupled receptors family 1 profile" evidence="10">
    <location>
        <begin position="40"/>
        <end position="303"/>
    </location>
</feature>
<protein>
    <submittedName>
        <fullName evidence="12">G_PROTEIN_RECEP_F1_2 domain-containing protein</fullName>
    </submittedName>
</protein>
<dbReference type="Gene3D" id="1.20.1070.10">
    <property type="entry name" value="Rhodopsin 7-helix transmembrane proteins"/>
    <property type="match status" value="1"/>
</dbReference>
<evidence type="ECO:0000256" key="6">
    <source>
        <dbReference type="ARBA" id="ARBA00023136"/>
    </source>
</evidence>
<keyword evidence="6 9" id="KW-0472">Membrane</keyword>
<dbReference type="AlphaFoldDB" id="A0A0N4Z4U6"/>
<dbReference type="Proteomes" id="UP000038045">
    <property type="component" value="Unplaced"/>
</dbReference>
<evidence type="ECO:0000256" key="4">
    <source>
        <dbReference type="ARBA" id="ARBA00022989"/>
    </source>
</evidence>
<dbReference type="GO" id="GO:0004930">
    <property type="term" value="F:G protein-coupled receptor activity"/>
    <property type="evidence" value="ECO:0007669"/>
    <property type="project" value="UniProtKB-KW"/>
</dbReference>
<evidence type="ECO:0000313" key="12">
    <source>
        <dbReference type="WBParaSite" id="PTRK_0000201300.1"/>
    </source>
</evidence>
<dbReference type="InterPro" id="IPR017452">
    <property type="entry name" value="GPCR_Rhodpsn_7TM"/>
</dbReference>